<evidence type="ECO:0000313" key="3">
    <source>
        <dbReference type="RefSeq" id="XP_022144762.1"/>
    </source>
</evidence>
<dbReference type="PANTHER" id="PTHR47474">
    <property type="entry name" value="TYROSINE-PROTEIN PHOSPHATASE RLPH2"/>
    <property type="match status" value="1"/>
</dbReference>
<dbReference type="Pfam" id="PF00149">
    <property type="entry name" value="Metallophos"/>
    <property type="match status" value="1"/>
</dbReference>
<dbReference type="OrthoDB" id="10267127at2759"/>
<dbReference type="RefSeq" id="XP_022144762.1">
    <property type="nucleotide sequence ID" value="XM_022289070.1"/>
</dbReference>
<protein>
    <submittedName>
        <fullName evidence="3">Uncharacterized protein LOC111014373</fullName>
    </submittedName>
</protein>
<dbReference type="InterPro" id="IPR006186">
    <property type="entry name" value="Ser/Thr-sp_prot-phosphatase"/>
</dbReference>
<reference evidence="3" key="1">
    <citation type="submission" date="2025-08" db="UniProtKB">
        <authorList>
            <consortium name="RefSeq"/>
        </authorList>
    </citation>
    <scope>IDENTIFICATION</scope>
    <source>
        <strain evidence="3">OHB3-1</strain>
    </source>
</reference>
<evidence type="ECO:0000259" key="1">
    <source>
        <dbReference type="Pfam" id="PF00149"/>
    </source>
</evidence>
<dbReference type="GeneID" id="111014373"/>
<dbReference type="AlphaFoldDB" id="A0A6J1CUL7"/>
<sequence length="315" mass="35181">MSYSDQNPAKPRVVCCIGDVHGFLSKLQNLWSNLVSQFDPSDFDSALIIFLGDYCDRGSNTREVIDFLLNLPSRYPNQKHVFLSGNHDFAFAAFLGVLPPPADGSAFSDTWKQYEENEDREGWFRGEGYENMHLQGRRWAGKIKAKTNLAKGTDYKGSIYDAGPTFESYGVPHGSADLVKAVPDEHKKFLSNMVWVHEEDDVCVETKDGIKHCKLIGVHAGLEKGKDVQEQLKLLKAKDTKVPKIECLSGRKNVWDIPEELSEKPTIIVSGHHGKLHIDGLRLIIDEGGGLEDNPVAAIVLPSMKIVRDTDNMMQ</sequence>
<name>A0A6J1CUL7_MOMCH</name>
<dbReference type="KEGG" id="mcha:111014373"/>
<dbReference type="Proteomes" id="UP000504603">
    <property type="component" value="Unplaced"/>
</dbReference>
<feature type="domain" description="Calcineurin-like phosphoesterase" evidence="1">
    <location>
        <begin position="14"/>
        <end position="121"/>
    </location>
</feature>
<dbReference type="InterPro" id="IPR004843">
    <property type="entry name" value="Calcineurin-like_PHP"/>
</dbReference>
<dbReference type="PANTHER" id="PTHR47474:SF1">
    <property type="entry name" value="TYROSINE-PROTEIN PHOSPHATASE RLPH2"/>
    <property type="match status" value="1"/>
</dbReference>
<proteinExistence type="predicted"/>
<keyword evidence="2" id="KW-1185">Reference proteome</keyword>
<dbReference type="SUPFAM" id="SSF56300">
    <property type="entry name" value="Metallo-dependent phosphatases"/>
    <property type="match status" value="1"/>
</dbReference>
<dbReference type="GO" id="GO:0016787">
    <property type="term" value="F:hydrolase activity"/>
    <property type="evidence" value="ECO:0007669"/>
    <property type="project" value="InterPro"/>
</dbReference>
<organism evidence="2 3">
    <name type="scientific">Momordica charantia</name>
    <name type="common">Bitter gourd</name>
    <name type="synonym">Balsam pear</name>
    <dbReference type="NCBI Taxonomy" id="3673"/>
    <lineage>
        <taxon>Eukaryota</taxon>
        <taxon>Viridiplantae</taxon>
        <taxon>Streptophyta</taxon>
        <taxon>Embryophyta</taxon>
        <taxon>Tracheophyta</taxon>
        <taxon>Spermatophyta</taxon>
        <taxon>Magnoliopsida</taxon>
        <taxon>eudicotyledons</taxon>
        <taxon>Gunneridae</taxon>
        <taxon>Pentapetalae</taxon>
        <taxon>rosids</taxon>
        <taxon>fabids</taxon>
        <taxon>Cucurbitales</taxon>
        <taxon>Cucurbitaceae</taxon>
        <taxon>Momordiceae</taxon>
        <taxon>Momordica</taxon>
    </lineage>
</organism>
<dbReference type="PRINTS" id="PR00114">
    <property type="entry name" value="STPHPHTASE"/>
</dbReference>
<evidence type="ECO:0000313" key="2">
    <source>
        <dbReference type="Proteomes" id="UP000504603"/>
    </source>
</evidence>
<gene>
    <name evidence="3" type="primary">LOC111014373</name>
</gene>
<dbReference type="InterPro" id="IPR029052">
    <property type="entry name" value="Metallo-depent_PP-like"/>
</dbReference>
<accession>A0A6J1CUL7</accession>
<dbReference type="Gene3D" id="3.60.21.10">
    <property type="match status" value="1"/>
</dbReference>